<evidence type="ECO:0000313" key="2">
    <source>
        <dbReference type="EMBL" id="CAK0903840.1"/>
    </source>
</evidence>
<feature type="compositionally biased region" description="Low complexity" evidence="1">
    <location>
        <begin position="42"/>
        <end position="53"/>
    </location>
</feature>
<comment type="caution">
    <text evidence="2">The sequence shown here is derived from an EMBL/GenBank/DDBJ whole genome shotgun (WGS) entry which is preliminary data.</text>
</comment>
<feature type="region of interest" description="Disordered" evidence="1">
    <location>
        <begin position="34"/>
        <end position="53"/>
    </location>
</feature>
<dbReference type="Proteomes" id="UP001189429">
    <property type="component" value="Unassembled WGS sequence"/>
</dbReference>
<proteinExistence type="predicted"/>
<feature type="region of interest" description="Disordered" evidence="1">
    <location>
        <begin position="75"/>
        <end position="105"/>
    </location>
</feature>
<dbReference type="EMBL" id="CAUYUJ010021298">
    <property type="protein sequence ID" value="CAK0903840.1"/>
    <property type="molecule type" value="Genomic_DNA"/>
</dbReference>
<feature type="compositionally biased region" description="Low complexity" evidence="1">
    <location>
        <begin position="86"/>
        <end position="105"/>
    </location>
</feature>
<protein>
    <submittedName>
        <fullName evidence="2">Uncharacterized protein</fullName>
    </submittedName>
</protein>
<organism evidence="2 3">
    <name type="scientific">Prorocentrum cordatum</name>
    <dbReference type="NCBI Taxonomy" id="2364126"/>
    <lineage>
        <taxon>Eukaryota</taxon>
        <taxon>Sar</taxon>
        <taxon>Alveolata</taxon>
        <taxon>Dinophyceae</taxon>
        <taxon>Prorocentrales</taxon>
        <taxon>Prorocentraceae</taxon>
        <taxon>Prorocentrum</taxon>
    </lineage>
</organism>
<accession>A0ABN9XUV8</accession>
<feature type="non-terminal residue" evidence="2">
    <location>
        <position position="1"/>
    </location>
</feature>
<name>A0ABN9XUV8_9DINO</name>
<evidence type="ECO:0000256" key="1">
    <source>
        <dbReference type="SAM" id="MobiDB-lite"/>
    </source>
</evidence>
<sequence>GSSRGSARAPAAALRRAAMDQDGVGCTALRSLCPRRRRGGPQRRAGAPRVRGRWPQQQLLGASAGTEERGLLGVAEPRLGHGGGAPPRLRASRASGAAARAAAAT</sequence>
<keyword evidence="3" id="KW-1185">Reference proteome</keyword>
<reference evidence="2" key="1">
    <citation type="submission" date="2023-10" db="EMBL/GenBank/DDBJ databases">
        <authorList>
            <person name="Chen Y."/>
            <person name="Shah S."/>
            <person name="Dougan E. K."/>
            <person name="Thang M."/>
            <person name="Chan C."/>
        </authorList>
    </citation>
    <scope>NUCLEOTIDE SEQUENCE [LARGE SCALE GENOMIC DNA]</scope>
</reference>
<gene>
    <name evidence="2" type="ORF">PCOR1329_LOCUS80025</name>
</gene>
<evidence type="ECO:0000313" key="3">
    <source>
        <dbReference type="Proteomes" id="UP001189429"/>
    </source>
</evidence>
<feature type="non-terminal residue" evidence="2">
    <location>
        <position position="105"/>
    </location>
</feature>